<evidence type="ECO:0000256" key="1">
    <source>
        <dbReference type="ARBA" id="ARBA00004442"/>
    </source>
</evidence>
<dbReference type="InterPro" id="IPR024519">
    <property type="entry name" value="IAT_beta"/>
</dbReference>
<dbReference type="Pfam" id="PF02369">
    <property type="entry name" value="Big_1"/>
    <property type="match status" value="2"/>
</dbReference>
<dbReference type="PROSITE" id="PS51127">
    <property type="entry name" value="BIG1"/>
    <property type="match status" value="1"/>
</dbReference>
<dbReference type="PROSITE" id="PS51782">
    <property type="entry name" value="LYSM"/>
    <property type="match status" value="1"/>
</dbReference>
<dbReference type="Pfam" id="PF09134">
    <property type="entry name" value="Invasin_D3"/>
    <property type="match status" value="2"/>
</dbReference>
<gene>
    <name evidence="7" type="ORF">AB6T85_08955</name>
</gene>
<dbReference type="InterPro" id="IPR008964">
    <property type="entry name" value="Invasin/intimin_cell_adhesion"/>
</dbReference>
<dbReference type="InterPro" id="IPR013783">
    <property type="entry name" value="Ig-like_fold"/>
</dbReference>
<dbReference type="SMART" id="SM00634">
    <property type="entry name" value="BID_1"/>
    <property type="match status" value="2"/>
</dbReference>
<dbReference type="InterPro" id="IPR003344">
    <property type="entry name" value="Big_1_dom"/>
</dbReference>
<dbReference type="SUPFAM" id="SSF49373">
    <property type="entry name" value="Invasin/intimin cell-adhesion fragments"/>
    <property type="match status" value="4"/>
</dbReference>
<dbReference type="Pfam" id="PF11924">
    <property type="entry name" value="IAT_beta"/>
    <property type="match status" value="1"/>
</dbReference>
<dbReference type="Gene3D" id="2.40.160.160">
    <property type="entry name" value="Inverse autotransporter, beta-domain"/>
    <property type="match status" value="1"/>
</dbReference>
<evidence type="ECO:0000313" key="7">
    <source>
        <dbReference type="EMBL" id="MEY8770553.1"/>
    </source>
</evidence>
<dbReference type="SMART" id="SM00257">
    <property type="entry name" value="LysM"/>
    <property type="match status" value="1"/>
</dbReference>
<dbReference type="InterPro" id="IPR038177">
    <property type="entry name" value="IAT_beta_sf"/>
</dbReference>
<organism evidence="7 8">
    <name type="scientific">Erwinia aeris</name>
    <dbReference type="NCBI Taxonomy" id="3239803"/>
    <lineage>
        <taxon>Bacteria</taxon>
        <taxon>Pseudomonadati</taxon>
        <taxon>Pseudomonadota</taxon>
        <taxon>Gammaproteobacteria</taxon>
        <taxon>Enterobacterales</taxon>
        <taxon>Erwiniaceae</taxon>
        <taxon>Erwinia</taxon>
    </lineage>
</organism>
<proteinExistence type="inferred from homology"/>
<dbReference type="Gene3D" id="3.10.350.10">
    <property type="entry name" value="LysM domain"/>
    <property type="match status" value="1"/>
</dbReference>
<dbReference type="EMBL" id="JBGFFX010000004">
    <property type="protein sequence ID" value="MEY8770553.1"/>
    <property type="molecule type" value="Genomic_DNA"/>
</dbReference>
<evidence type="ECO:0000313" key="8">
    <source>
        <dbReference type="Proteomes" id="UP001565243"/>
    </source>
</evidence>
<evidence type="ECO:0000259" key="6">
    <source>
        <dbReference type="PROSITE" id="PS51782"/>
    </source>
</evidence>
<dbReference type="InterPro" id="IPR018392">
    <property type="entry name" value="LysM"/>
</dbReference>
<dbReference type="PANTHER" id="PTHR39576">
    <property type="entry name" value="ATTACHING AND EFFACING PROTEIN HOMOLOG-RELATED-RELATED"/>
    <property type="match status" value="1"/>
</dbReference>
<evidence type="ECO:0000259" key="5">
    <source>
        <dbReference type="PROSITE" id="PS51127"/>
    </source>
</evidence>
<evidence type="ECO:0000256" key="2">
    <source>
        <dbReference type="ARBA" id="ARBA00010116"/>
    </source>
</evidence>
<dbReference type="PANTHER" id="PTHR39576:SF2">
    <property type="entry name" value="ATTACHING AND EFFACING PROTEIN HOMOLOG-RELATED"/>
    <property type="match status" value="1"/>
</dbReference>
<dbReference type="RefSeq" id="WP_369895330.1">
    <property type="nucleotide sequence ID" value="NZ_JBGFFX010000004.1"/>
</dbReference>
<feature type="domain" description="LysM" evidence="6">
    <location>
        <begin position="60"/>
        <end position="108"/>
    </location>
</feature>
<evidence type="ECO:0000256" key="3">
    <source>
        <dbReference type="ARBA" id="ARBA00023136"/>
    </source>
</evidence>
<keyword evidence="8" id="KW-1185">Reference proteome</keyword>
<reference evidence="7 8" key="1">
    <citation type="submission" date="2024-07" db="EMBL/GenBank/DDBJ databases">
        <authorList>
            <person name="Hebao G."/>
        </authorList>
    </citation>
    <scope>NUCLEOTIDE SEQUENCE [LARGE SCALE GENOMIC DNA]</scope>
    <source>
        <strain evidence="7 8">ACCC 02193</strain>
    </source>
</reference>
<feature type="domain" description="Big-1" evidence="5">
    <location>
        <begin position="623"/>
        <end position="712"/>
    </location>
</feature>
<accession>A0ABV4E6T9</accession>
<keyword evidence="4" id="KW-0998">Cell outer membrane</keyword>
<sequence>MKNKPDLNKENKSPWRHRLTWLTVAIQGAFPIACAFTPALAVARQHFLTQSADAVAIRTQVYTLGQAETAAGVAQKYNMSVEALRKLNQLRTFAHGFDRLQPGDELDVPLSPLPKVHWHNADNGLEMKAAGLATQAGSSLDSRNGNGAASAAASMAAGEAGAQAQQWLGRFGTARVQLDADKNFSLKNSQFDLLLPLSDRSDRLIFTQGSFHRTDDRNQANLGLGMRHFGHDFMTGANAFFDYDLSRQHARSGMGVEYWRNFIKVAANGYVRLTSWKDSKDFSGYEERPANGWDIRTEAFLPALPQLGAKFNYEQYYGNDVALFDKDNRQKNPHAITAGVTFTPFPLLSLEAEQRQGKAGEHDTRLGLTLNYQLGMPWRKQLDSDAVAAMRSLAGNRYDLVNRNNNIVLEYRKEETIRLSTAKLISGTAGEQKTLNVSVNSKYGLDRINWSASSLLANGGKIIANGPTDFSVVLPAYHADATGTNSYTLSGVAIDKKGNASKRTETQITVTEAAINVNSSSLLPVSSTLVSDGHAQQTLTLTVKDSLGNPVDINEKEISVTKSAQAADDTKVSAFTRQSAGRYTAVVTAGTHPETLTITPVARNMTFPGATVTIAADNASARLASLTVVSNDAVADGKAADRVTALVTDAQGNPLAGQTVTFSADNSAVITQSAMTDARGEASVPVSDTKTGQSKVVAQMGSARKEAEVNFVAGKAASVYMHRVTGRAVADGTDTSVVEIFVKDSNGNPVTNRKVAITATDDRVNIPSEVTLDKYGAARFPTSSNHDGGWKVEGTIDGLKGSVIVYFYAGYPTVNNSSFTVSATSVPADGVSAITLTLVARDMRNNAVKTLPNLINFDTSGLPGCHISAVKVSGNVYTAQLTSTKAMSGKIAVNLMLRRGVMPINVTFTPPAR</sequence>
<dbReference type="Proteomes" id="UP001565243">
    <property type="component" value="Unassembled WGS sequence"/>
</dbReference>
<dbReference type="InterPro" id="IPR015217">
    <property type="entry name" value="Invasin_dom_3"/>
</dbReference>
<comment type="subcellular location">
    <subcellularLocation>
        <location evidence="1">Cell outer membrane</location>
    </subcellularLocation>
</comment>
<dbReference type="Gene3D" id="2.60.40.10">
    <property type="entry name" value="Immunoglobulins"/>
    <property type="match status" value="4"/>
</dbReference>
<dbReference type="InterPro" id="IPR051715">
    <property type="entry name" value="Intimin-Invasin_domain"/>
</dbReference>
<dbReference type="InterPro" id="IPR036779">
    <property type="entry name" value="LysM_dom_sf"/>
</dbReference>
<dbReference type="CDD" id="cd00118">
    <property type="entry name" value="LysM"/>
    <property type="match status" value="1"/>
</dbReference>
<comment type="caution">
    <text evidence="7">The sequence shown here is derived from an EMBL/GenBank/DDBJ whole genome shotgun (WGS) entry which is preliminary data.</text>
</comment>
<protein>
    <submittedName>
        <fullName evidence="7">Inverse autotransporter beta domain-containing protein</fullName>
    </submittedName>
</protein>
<comment type="similarity">
    <text evidence="2">Belongs to the intimin/invasin family.</text>
</comment>
<keyword evidence="3" id="KW-0472">Membrane</keyword>
<dbReference type="PRINTS" id="PR01369">
    <property type="entry name" value="INTIMIN"/>
</dbReference>
<name>A0ABV4E6T9_9GAMM</name>
<dbReference type="InterPro" id="IPR003535">
    <property type="entry name" value="Intimin/invasin_bac"/>
</dbReference>
<evidence type="ECO:0000256" key="4">
    <source>
        <dbReference type="ARBA" id="ARBA00023237"/>
    </source>
</evidence>